<evidence type="ECO:0000313" key="2">
    <source>
        <dbReference type="EMBL" id="MBF4691501.1"/>
    </source>
</evidence>
<accession>A0ABR9ZNE3</accession>
<gene>
    <name evidence="2" type="ORF">ISU02_00145</name>
</gene>
<evidence type="ECO:0000259" key="1">
    <source>
        <dbReference type="Pfam" id="PF13784"/>
    </source>
</evidence>
<dbReference type="RefSeq" id="WP_194699753.1">
    <property type="nucleotide sequence ID" value="NZ_JADKNH010000001.1"/>
</dbReference>
<dbReference type="InterPro" id="IPR025758">
    <property type="entry name" value="Fic/DOC_N"/>
</dbReference>
<reference evidence="2 3" key="1">
    <citation type="submission" date="2020-11" db="EMBL/GenBank/DDBJ databases">
        <title>Fusibacter basophilias sp. nov.</title>
        <authorList>
            <person name="Qiu D."/>
        </authorList>
    </citation>
    <scope>NUCLEOTIDE SEQUENCE [LARGE SCALE GENOMIC DNA]</scope>
    <source>
        <strain evidence="2 3">Q10-2</strain>
    </source>
</reference>
<comment type="caution">
    <text evidence="2">The sequence shown here is derived from an EMBL/GenBank/DDBJ whole genome shotgun (WGS) entry which is preliminary data.</text>
</comment>
<evidence type="ECO:0000313" key="3">
    <source>
        <dbReference type="Proteomes" id="UP000614200"/>
    </source>
</evidence>
<dbReference type="EMBL" id="JADKNH010000001">
    <property type="protein sequence ID" value="MBF4691501.1"/>
    <property type="molecule type" value="Genomic_DNA"/>
</dbReference>
<dbReference type="Proteomes" id="UP000614200">
    <property type="component" value="Unassembled WGS sequence"/>
</dbReference>
<dbReference type="Pfam" id="PF13784">
    <property type="entry name" value="Fic_N"/>
    <property type="match status" value="1"/>
</dbReference>
<organism evidence="2 3">
    <name type="scientific">Fusibacter ferrireducens</name>
    <dbReference type="NCBI Taxonomy" id="2785058"/>
    <lineage>
        <taxon>Bacteria</taxon>
        <taxon>Bacillati</taxon>
        <taxon>Bacillota</taxon>
        <taxon>Clostridia</taxon>
        <taxon>Eubacteriales</taxon>
        <taxon>Eubacteriales Family XII. Incertae Sedis</taxon>
        <taxon>Fusibacter</taxon>
    </lineage>
</organism>
<keyword evidence="3" id="KW-1185">Reference proteome</keyword>
<proteinExistence type="predicted"/>
<sequence length="90" mass="10354">MNRMELKKSNTLEKFPLQYKGAIIDVETKEIMREVSKANRRIAELKGYSEIVPNKNILINAITLNESKESSEIENIVTTHDALFIAMMKK</sequence>
<protein>
    <recommendedName>
        <fullName evidence="1">Fic/DOC N-terminal domain-containing protein</fullName>
    </recommendedName>
</protein>
<name>A0ABR9ZNE3_9FIRM</name>
<feature type="domain" description="Fic/DOC N-terminal" evidence="1">
    <location>
        <begin position="33"/>
        <end position="87"/>
    </location>
</feature>